<reference evidence="1" key="1">
    <citation type="submission" date="2017-07" db="EMBL/GenBank/DDBJ databases">
        <authorList>
            <person name="Mikheyev A."/>
            <person name="Grau M."/>
        </authorList>
    </citation>
    <scope>NUCLEOTIDE SEQUENCE</scope>
    <source>
        <tissue evidence="1">Venom_gland</tissue>
    </source>
</reference>
<organism evidence="1">
    <name type="scientific">Micrurus lemniscatus lemniscatus</name>
    <dbReference type="NCBI Taxonomy" id="129467"/>
    <lineage>
        <taxon>Eukaryota</taxon>
        <taxon>Metazoa</taxon>
        <taxon>Chordata</taxon>
        <taxon>Craniata</taxon>
        <taxon>Vertebrata</taxon>
        <taxon>Euteleostomi</taxon>
        <taxon>Lepidosauria</taxon>
        <taxon>Squamata</taxon>
        <taxon>Bifurcata</taxon>
        <taxon>Unidentata</taxon>
        <taxon>Episquamata</taxon>
        <taxon>Toxicofera</taxon>
        <taxon>Serpentes</taxon>
        <taxon>Colubroidea</taxon>
        <taxon>Elapidae</taxon>
        <taxon>Elapinae</taxon>
        <taxon>Micrurus</taxon>
    </lineage>
</organism>
<accession>A0A2D4J7I2</accession>
<proteinExistence type="predicted"/>
<protein>
    <submittedName>
        <fullName evidence="1">Uncharacterized protein</fullName>
    </submittedName>
</protein>
<reference evidence="1" key="2">
    <citation type="submission" date="2017-11" db="EMBL/GenBank/DDBJ databases">
        <title>Coralsnake Venomics: Analyses of Venom Gland Transcriptomes and Proteomes of Six Brazilian Taxa.</title>
        <authorList>
            <person name="Aird S.D."/>
            <person name="Jorge da Silva N."/>
            <person name="Qiu L."/>
            <person name="Villar-Briones A."/>
            <person name="Aparecida-Saddi V."/>
            <person name="Campos-Telles M.P."/>
            <person name="Grau M."/>
            <person name="Mikheyev A.S."/>
        </authorList>
    </citation>
    <scope>NUCLEOTIDE SEQUENCE</scope>
    <source>
        <tissue evidence="1">Venom_gland</tissue>
    </source>
</reference>
<evidence type="ECO:0000313" key="1">
    <source>
        <dbReference type="EMBL" id="LAA92354.1"/>
    </source>
</evidence>
<dbReference type="AlphaFoldDB" id="A0A2D4J7I2"/>
<sequence length="105" mass="11331">MLIFHKPPWLVGSNGNGCQIERPKPFPYFLKGDAVAGVSRKKEPVPGTQNRPASPKNLVFVRGGPFAPMLSGSENKGDRVVARNAVLSPPVQFDDVLAAVFLHPV</sequence>
<dbReference type="EMBL" id="IACK01154184">
    <property type="protein sequence ID" value="LAA92354.1"/>
    <property type="molecule type" value="Transcribed_RNA"/>
</dbReference>
<name>A0A2D4J7I2_MICLE</name>